<accession>A0A1F5PK54</accession>
<reference evidence="2 3" key="1">
    <citation type="journal article" date="2016" name="Nat. Commun.">
        <title>Thousands of microbial genomes shed light on interconnected biogeochemical processes in an aquifer system.</title>
        <authorList>
            <person name="Anantharaman K."/>
            <person name="Brown C.T."/>
            <person name="Hug L.A."/>
            <person name="Sharon I."/>
            <person name="Castelle C.J."/>
            <person name="Probst A.J."/>
            <person name="Thomas B.C."/>
            <person name="Singh A."/>
            <person name="Wilkins M.J."/>
            <person name="Karaoz U."/>
            <person name="Brodie E.L."/>
            <person name="Williams K.H."/>
            <person name="Hubbard S.S."/>
            <person name="Banfield J.F."/>
        </authorList>
    </citation>
    <scope>NUCLEOTIDE SEQUENCE [LARGE SCALE GENOMIC DNA]</scope>
</reference>
<proteinExistence type="predicted"/>
<sequence>MDTSTKNLIKYLILPLALLLIAISFGLYQTRPDWKLHVNSYESGEIFVQTYQGNKILINGGPGDKILSELGRILPFYDHQIDLLILTQADDFHATGLVYVLKRYEVQQVLLPAGEMNSSAMKELLDLINQKQMVIAYLNTNQRIMLDSGTLLDLQARQISFGQTQIKLSGYQTGEIISDGNEVYKKIEQK</sequence>
<protein>
    <recommendedName>
        <fullName evidence="4">Metallo-beta-lactamase domain-containing protein</fullName>
    </recommendedName>
</protein>
<feature type="transmembrane region" description="Helical" evidence="1">
    <location>
        <begin position="12"/>
        <end position="28"/>
    </location>
</feature>
<gene>
    <name evidence="2" type="ORF">A3E29_03725</name>
</gene>
<keyword evidence="1" id="KW-0812">Transmembrane</keyword>
<comment type="caution">
    <text evidence="2">The sequence shown here is derived from an EMBL/GenBank/DDBJ whole genome shotgun (WGS) entry which is preliminary data.</text>
</comment>
<dbReference type="SUPFAM" id="SSF56281">
    <property type="entry name" value="Metallo-hydrolase/oxidoreductase"/>
    <property type="match status" value="1"/>
</dbReference>
<dbReference type="Proteomes" id="UP000177682">
    <property type="component" value="Unassembled WGS sequence"/>
</dbReference>
<dbReference type="InterPro" id="IPR036866">
    <property type="entry name" value="RibonucZ/Hydroxyglut_hydro"/>
</dbReference>
<dbReference type="EMBL" id="MFEY01000007">
    <property type="protein sequence ID" value="OGE90184.1"/>
    <property type="molecule type" value="Genomic_DNA"/>
</dbReference>
<evidence type="ECO:0000313" key="3">
    <source>
        <dbReference type="Proteomes" id="UP000177682"/>
    </source>
</evidence>
<organism evidence="2 3">
    <name type="scientific">Candidatus Doudnabacteria bacterium RIFCSPHIGHO2_12_FULL_48_16</name>
    <dbReference type="NCBI Taxonomy" id="1817838"/>
    <lineage>
        <taxon>Bacteria</taxon>
        <taxon>Candidatus Doudnaibacteriota</taxon>
    </lineage>
</organism>
<evidence type="ECO:0000256" key="1">
    <source>
        <dbReference type="SAM" id="Phobius"/>
    </source>
</evidence>
<evidence type="ECO:0008006" key="4">
    <source>
        <dbReference type="Google" id="ProtNLM"/>
    </source>
</evidence>
<dbReference type="AlphaFoldDB" id="A0A1F5PK54"/>
<evidence type="ECO:0000313" key="2">
    <source>
        <dbReference type="EMBL" id="OGE90184.1"/>
    </source>
</evidence>
<keyword evidence="1" id="KW-1133">Transmembrane helix</keyword>
<name>A0A1F5PK54_9BACT</name>
<dbReference type="Gene3D" id="3.60.15.10">
    <property type="entry name" value="Ribonuclease Z/Hydroxyacylglutathione hydrolase-like"/>
    <property type="match status" value="1"/>
</dbReference>
<keyword evidence="1" id="KW-0472">Membrane</keyword>